<dbReference type="Proteomes" id="UP000077202">
    <property type="component" value="Unassembled WGS sequence"/>
</dbReference>
<dbReference type="Pfam" id="PF05755">
    <property type="entry name" value="REF"/>
    <property type="match status" value="1"/>
</dbReference>
<name>A0A176VBD0_MARPO</name>
<organism evidence="3 4">
    <name type="scientific">Marchantia polymorpha subsp. ruderalis</name>
    <dbReference type="NCBI Taxonomy" id="1480154"/>
    <lineage>
        <taxon>Eukaryota</taxon>
        <taxon>Viridiplantae</taxon>
        <taxon>Streptophyta</taxon>
        <taxon>Embryophyta</taxon>
        <taxon>Marchantiophyta</taxon>
        <taxon>Marchantiopsida</taxon>
        <taxon>Marchantiidae</taxon>
        <taxon>Marchantiales</taxon>
        <taxon>Marchantiaceae</taxon>
        <taxon>Marchantia</taxon>
    </lineage>
</organism>
<sequence length="407" mass="44963">MLGSKSLPKLRKPHDPSNYPPKWRVCADKKPDSLRDGACAVRTRGSVVQTGDACGKIQNLHSEFDTFYPARAKSPWFKSQARSRNVGSHHRSRWRLPLVLLKLGSPSRAVGSMYQRGNSPHLALRLNRAGGGSVTRMRISPSSIMAETEVQAPQPQVGEKVQDKETAMPSTPSLKYLGFVQVGVIRVIVYVTTLYESAKDMSGPLKPGVDSVEGTVKTVVGPVYQKIEGKPLELLRFVDGKVDDIFRLMEDVLPELVKEKSYEVMDVAKNAPDFARSVVSEVHKRGIINTAKGLFDQYEPIAEAYGVKAWKTALGLPMVPQAVGVVRSVGEKANHVIINLKDSQLPLASYLPLLPLNYFDKLTKSLGINVASSPDDVNELVQLFTSENWNFHRVKFEPVEGELAVSY</sequence>
<gene>
    <name evidence="3" type="ORF">AXG93_406s1660</name>
</gene>
<dbReference type="AlphaFoldDB" id="A0A176VBD0"/>
<protein>
    <submittedName>
        <fullName evidence="3">Uncharacterized protein</fullName>
    </submittedName>
</protein>
<feature type="region of interest" description="Disordered" evidence="2">
    <location>
        <begin position="1"/>
        <end position="24"/>
    </location>
</feature>
<comment type="similarity">
    <text evidence="1">Belongs to the REF/SRPP family.</text>
</comment>
<dbReference type="InterPro" id="IPR008802">
    <property type="entry name" value="REF"/>
</dbReference>
<evidence type="ECO:0000256" key="2">
    <source>
        <dbReference type="SAM" id="MobiDB-lite"/>
    </source>
</evidence>
<dbReference type="PANTHER" id="PTHR33732">
    <property type="entry name" value="REF/SRPP-LIKE PROTEIN OS05G0151300/LOC_OS05G05940"/>
    <property type="match status" value="1"/>
</dbReference>
<accession>A0A176VBD0</accession>
<reference evidence="3" key="1">
    <citation type="submission" date="2016-03" db="EMBL/GenBank/DDBJ databases">
        <title>Mechanisms controlling the formation of the plant cell surface in tip-growing cells are functionally conserved among land plants.</title>
        <authorList>
            <person name="Honkanen S."/>
            <person name="Jones V.A."/>
            <person name="Morieri G."/>
            <person name="Champion C."/>
            <person name="Hetherington A.J."/>
            <person name="Kelly S."/>
            <person name="Saint-Marcoux D."/>
            <person name="Proust H."/>
            <person name="Prescott H."/>
            <person name="Dolan L."/>
        </authorList>
    </citation>
    <scope>NUCLEOTIDE SEQUENCE [LARGE SCALE GENOMIC DNA]</scope>
    <source>
        <tissue evidence="3">Whole gametophyte</tissue>
    </source>
</reference>
<dbReference type="EMBL" id="LVLJ01004128">
    <property type="protein sequence ID" value="OAE18198.1"/>
    <property type="molecule type" value="Genomic_DNA"/>
</dbReference>
<proteinExistence type="inferred from homology"/>
<evidence type="ECO:0000313" key="4">
    <source>
        <dbReference type="Proteomes" id="UP000077202"/>
    </source>
</evidence>
<evidence type="ECO:0000256" key="1">
    <source>
        <dbReference type="ARBA" id="ARBA00009737"/>
    </source>
</evidence>
<evidence type="ECO:0000313" key="3">
    <source>
        <dbReference type="EMBL" id="OAE18198.1"/>
    </source>
</evidence>
<dbReference type="PANTHER" id="PTHR33732:SF3">
    <property type="entry name" value="OS07G0671800 PROTEIN"/>
    <property type="match status" value="1"/>
</dbReference>
<comment type="caution">
    <text evidence="3">The sequence shown here is derived from an EMBL/GenBank/DDBJ whole genome shotgun (WGS) entry which is preliminary data.</text>
</comment>
<keyword evidence="4" id="KW-1185">Reference proteome</keyword>